<dbReference type="AlphaFoldDB" id="A0A0L0CGE1"/>
<evidence type="ECO:0000259" key="5">
    <source>
        <dbReference type="PROSITE" id="PS50240"/>
    </source>
</evidence>
<dbReference type="InterPro" id="IPR009003">
    <property type="entry name" value="Peptidase_S1_PA"/>
</dbReference>
<dbReference type="SMART" id="SM00020">
    <property type="entry name" value="Tryp_SPc"/>
    <property type="match status" value="1"/>
</dbReference>
<gene>
    <name evidence="6" type="ORF">FF38_14274</name>
</gene>
<dbReference type="OrthoDB" id="5565075at2759"/>
<dbReference type="GO" id="GO:0004252">
    <property type="term" value="F:serine-type endopeptidase activity"/>
    <property type="evidence" value="ECO:0007669"/>
    <property type="project" value="InterPro"/>
</dbReference>
<keyword evidence="3" id="KW-0720">Serine protease</keyword>
<dbReference type="CDD" id="cd00190">
    <property type="entry name" value="Tryp_SPc"/>
    <property type="match status" value="1"/>
</dbReference>
<dbReference type="InterPro" id="IPR018114">
    <property type="entry name" value="TRYPSIN_HIS"/>
</dbReference>
<keyword evidence="7" id="KW-1185">Reference proteome</keyword>
<dbReference type="PRINTS" id="PR00722">
    <property type="entry name" value="CHYMOTRYPSIN"/>
</dbReference>
<keyword evidence="3" id="KW-0378">Hydrolase</keyword>
<dbReference type="InterPro" id="IPR033116">
    <property type="entry name" value="TRYPSIN_SER"/>
</dbReference>
<evidence type="ECO:0000313" key="7">
    <source>
        <dbReference type="Proteomes" id="UP000037069"/>
    </source>
</evidence>
<evidence type="ECO:0000256" key="4">
    <source>
        <dbReference type="SAM" id="MobiDB-lite"/>
    </source>
</evidence>
<accession>A0A0L0CGE1</accession>
<evidence type="ECO:0000313" key="6">
    <source>
        <dbReference type="EMBL" id="KNC31311.1"/>
    </source>
</evidence>
<dbReference type="InterPro" id="IPR043504">
    <property type="entry name" value="Peptidase_S1_PA_chymotrypsin"/>
</dbReference>
<protein>
    <recommendedName>
        <fullName evidence="5">Peptidase S1 domain-containing protein</fullName>
    </recommendedName>
</protein>
<feature type="domain" description="Peptidase S1" evidence="5">
    <location>
        <begin position="68"/>
        <end position="306"/>
    </location>
</feature>
<dbReference type="InterPro" id="IPR051487">
    <property type="entry name" value="Ser/Thr_Proteases_Immune/Dev"/>
</dbReference>
<reference evidence="6 7" key="1">
    <citation type="journal article" date="2015" name="Nat. Commun.">
        <title>Lucilia cuprina genome unlocks parasitic fly biology to underpin future interventions.</title>
        <authorList>
            <person name="Anstead C.A."/>
            <person name="Korhonen P.K."/>
            <person name="Young N.D."/>
            <person name="Hall R.S."/>
            <person name="Jex A.R."/>
            <person name="Murali S.C."/>
            <person name="Hughes D.S."/>
            <person name="Lee S.F."/>
            <person name="Perry T."/>
            <person name="Stroehlein A.J."/>
            <person name="Ansell B.R."/>
            <person name="Breugelmans B."/>
            <person name="Hofmann A."/>
            <person name="Qu J."/>
            <person name="Dugan S."/>
            <person name="Lee S.L."/>
            <person name="Chao H."/>
            <person name="Dinh H."/>
            <person name="Han Y."/>
            <person name="Doddapaneni H.V."/>
            <person name="Worley K.C."/>
            <person name="Muzny D.M."/>
            <person name="Ioannidis P."/>
            <person name="Waterhouse R.M."/>
            <person name="Zdobnov E.M."/>
            <person name="James P.J."/>
            <person name="Bagnall N.H."/>
            <person name="Kotze A.C."/>
            <person name="Gibbs R.A."/>
            <person name="Richards S."/>
            <person name="Batterham P."/>
            <person name="Gasser R.B."/>
        </authorList>
    </citation>
    <scope>NUCLEOTIDE SEQUENCE [LARGE SCALE GENOMIC DNA]</scope>
    <source>
        <strain evidence="6 7">LS</strain>
        <tissue evidence="6">Full body</tissue>
    </source>
</reference>
<dbReference type="EMBL" id="JRES01000438">
    <property type="protein sequence ID" value="KNC31311.1"/>
    <property type="molecule type" value="Genomic_DNA"/>
</dbReference>
<organism evidence="6 7">
    <name type="scientific">Lucilia cuprina</name>
    <name type="common">Green bottle fly</name>
    <name type="synonym">Australian sheep blowfly</name>
    <dbReference type="NCBI Taxonomy" id="7375"/>
    <lineage>
        <taxon>Eukaryota</taxon>
        <taxon>Metazoa</taxon>
        <taxon>Ecdysozoa</taxon>
        <taxon>Arthropoda</taxon>
        <taxon>Hexapoda</taxon>
        <taxon>Insecta</taxon>
        <taxon>Pterygota</taxon>
        <taxon>Neoptera</taxon>
        <taxon>Endopterygota</taxon>
        <taxon>Diptera</taxon>
        <taxon>Brachycera</taxon>
        <taxon>Muscomorpha</taxon>
        <taxon>Oestroidea</taxon>
        <taxon>Calliphoridae</taxon>
        <taxon>Luciliinae</taxon>
        <taxon>Lucilia</taxon>
    </lineage>
</organism>
<dbReference type="PROSITE" id="PS00135">
    <property type="entry name" value="TRYPSIN_SER"/>
    <property type="match status" value="1"/>
</dbReference>
<evidence type="ECO:0000256" key="1">
    <source>
        <dbReference type="ARBA" id="ARBA00023157"/>
    </source>
</evidence>
<dbReference type="InterPro" id="IPR001254">
    <property type="entry name" value="Trypsin_dom"/>
</dbReference>
<sequence>MLTIAKANRYQKTQSYGNNRSQRGRTSARRGPWEGFPNWPGREEDYVANNWRRKCAKYDIASSVKSYITGGIKAEMNMFPYLVGLLMYQPPRVYQCGGTLITERYVLTAAHCLYRTIEARVYLGSYIYADAGTAAAVYNVTARDFIIHERYGLQGFNDDIALINLQKPVTLTDKIRLITLAPSYMTQIYLQGEIVTAAGWGRISDNNTKLNVDLYYTDTRVIGYEKCMCYYLPGLVSRRAHICVDGTGGRGSCDGDSGGPLVFKHKDMDYQVGVTAFGSAGGCEIGFPTVYSRITNYLSWISRKTGLKLQ</sequence>
<proteinExistence type="inferred from homology"/>
<feature type="region of interest" description="Disordered" evidence="4">
    <location>
        <begin position="13"/>
        <end position="36"/>
    </location>
</feature>
<keyword evidence="1" id="KW-1015">Disulfide bond</keyword>
<dbReference type="PROSITE" id="PS50240">
    <property type="entry name" value="TRYPSIN_DOM"/>
    <property type="match status" value="1"/>
</dbReference>
<comment type="similarity">
    <text evidence="2">Belongs to the peptidase S1 family. CLIP subfamily.</text>
</comment>
<keyword evidence="3" id="KW-0645">Protease</keyword>
<name>A0A0L0CGE1_LUCCU</name>
<dbReference type="FunFam" id="2.40.10.10:FF:000068">
    <property type="entry name" value="transmembrane protease serine 2"/>
    <property type="match status" value="1"/>
</dbReference>
<dbReference type="Proteomes" id="UP000037069">
    <property type="component" value="Unassembled WGS sequence"/>
</dbReference>
<evidence type="ECO:0000256" key="3">
    <source>
        <dbReference type="RuleBase" id="RU363034"/>
    </source>
</evidence>
<dbReference type="PANTHER" id="PTHR24256">
    <property type="entry name" value="TRYPTASE-RELATED"/>
    <property type="match status" value="1"/>
</dbReference>
<dbReference type="OMA" id="WHNVSYL"/>
<dbReference type="PROSITE" id="PS00134">
    <property type="entry name" value="TRYPSIN_HIS"/>
    <property type="match status" value="1"/>
</dbReference>
<dbReference type="Pfam" id="PF00089">
    <property type="entry name" value="Trypsin"/>
    <property type="match status" value="1"/>
</dbReference>
<dbReference type="InterPro" id="IPR001314">
    <property type="entry name" value="Peptidase_S1A"/>
</dbReference>
<dbReference type="SUPFAM" id="SSF50494">
    <property type="entry name" value="Trypsin-like serine proteases"/>
    <property type="match status" value="1"/>
</dbReference>
<dbReference type="Gene3D" id="2.40.10.10">
    <property type="entry name" value="Trypsin-like serine proteases"/>
    <property type="match status" value="1"/>
</dbReference>
<evidence type="ECO:0000256" key="2">
    <source>
        <dbReference type="ARBA" id="ARBA00024195"/>
    </source>
</evidence>
<dbReference type="STRING" id="7375.A0A0L0CGE1"/>
<dbReference type="GO" id="GO:0006508">
    <property type="term" value="P:proteolysis"/>
    <property type="evidence" value="ECO:0007669"/>
    <property type="project" value="UniProtKB-KW"/>
</dbReference>
<comment type="caution">
    <text evidence="6">The sequence shown here is derived from an EMBL/GenBank/DDBJ whole genome shotgun (WGS) entry which is preliminary data.</text>
</comment>